<evidence type="ECO:0000259" key="1">
    <source>
        <dbReference type="Pfam" id="PF00149"/>
    </source>
</evidence>
<dbReference type="InterPro" id="IPR004843">
    <property type="entry name" value="Calcineurin-like_PHP"/>
</dbReference>
<proteinExistence type="predicted"/>
<dbReference type="PANTHER" id="PTHR37844:SF2">
    <property type="entry name" value="SER_THR PROTEIN PHOSPHATASE SUPERFAMILY (AFU_ORTHOLOGUE AFUA_1G14840)"/>
    <property type="match status" value="1"/>
</dbReference>
<protein>
    <submittedName>
        <fullName evidence="2">Metallophosphoesterase</fullName>
    </submittedName>
</protein>
<evidence type="ECO:0000313" key="2">
    <source>
        <dbReference type="EMBL" id="KGH16413.1"/>
    </source>
</evidence>
<name>A0A0E3C0M7_9BURK</name>
<sequence>MKLHILSDLHLSVHDMPAPQTDADVVILAGDIARPVEAIAWIAAFTEKPVVYVPGNHEFYGSSLQTTVQELQRLTAGTNIHILDNQVLELNGVRFVGSTLWTDFLAAGTGAEQTGAIAQSLAFNRDFSRIYIDELPDRRLFTPQDSAALFARNAIWLDTVLRQPFGGSTVVVTHHAPSLRSVPARFAGSALNVNFVSDAEYLVGHERACLWVHGHLHDSSNYEINGTRVLCNPRGYAKGGMNENQSFDPLLTIEII</sequence>
<dbReference type="PANTHER" id="PTHR37844">
    <property type="entry name" value="SER/THR PROTEIN PHOSPHATASE SUPERFAMILY (AFU_ORTHOLOGUE AFUA_1G14840)"/>
    <property type="match status" value="1"/>
</dbReference>
<dbReference type="AlphaFoldDB" id="A0A0E3C0M7"/>
<dbReference type="Proteomes" id="UP000029549">
    <property type="component" value="Unassembled WGS sequence"/>
</dbReference>
<evidence type="ECO:0000313" key="3">
    <source>
        <dbReference type="Proteomes" id="UP000029549"/>
    </source>
</evidence>
<dbReference type="RefSeq" id="WP_034393291.1">
    <property type="nucleotide sequence ID" value="NZ_AWTO01000149.1"/>
</dbReference>
<gene>
    <name evidence="2" type="ORF">P608_06435</name>
</gene>
<reference evidence="2 3" key="1">
    <citation type="submission" date="2013-09" db="EMBL/GenBank/DDBJ databases">
        <title>High correlation between genotypes and phenotypes of environmental bacteria Comamonas testosteroni strains.</title>
        <authorList>
            <person name="Liu L."/>
            <person name="Zhu W."/>
            <person name="Xia X."/>
            <person name="Xu B."/>
            <person name="Luo M."/>
            <person name="Wang G."/>
        </authorList>
    </citation>
    <scope>NUCLEOTIDE SEQUENCE [LARGE SCALE GENOMIC DNA]</scope>
    <source>
        <strain evidence="2 3">DF2</strain>
    </source>
</reference>
<dbReference type="GO" id="GO:0016787">
    <property type="term" value="F:hydrolase activity"/>
    <property type="evidence" value="ECO:0007669"/>
    <property type="project" value="InterPro"/>
</dbReference>
<comment type="caution">
    <text evidence="2">The sequence shown here is derived from an EMBL/GenBank/DDBJ whole genome shotgun (WGS) entry which is preliminary data.</text>
</comment>
<dbReference type="InterPro" id="IPR029052">
    <property type="entry name" value="Metallo-depent_PP-like"/>
</dbReference>
<accession>A0A0E3C0M7</accession>
<dbReference type="EMBL" id="AWTP01000078">
    <property type="protein sequence ID" value="KGH16413.1"/>
    <property type="molecule type" value="Genomic_DNA"/>
</dbReference>
<dbReference type="Gene3D" id="3.60.21.10">
    <property type="match status" value="1"/>
</dbReference>
<dbReference type="SUPFAM" id="SSF56300">
    <property type="entry name" value="Metallo-dependent phosphatases"/>
    <property type="match status" value="1"/>
</dbReference>
<organism evidence="2 3">
    <name type="scientific">Comamonas thiooxydans</name>
    <dbReference type="NCBI Taxonomy" id="363952"/>
    <lineage>
        <taxon>Bacteria</taxon>
        <taxon>Pseudomonadati</taxon>
        <taxon>Pseudomonadota</taxon>
        <taxon>Betaproteobacteria</taxon>
        <taxon>Burkholderiales</taxon>
        <taxon>Comamonadaceae</taxon>
        <taxon>Comamonas</taxon>
    </lineage>
</organism>
<keyword evidence="3" id="KW-1185">Reference proteome</keyword>
<feature type="domain" description="Calcineurin-like phosphoesterase" evidence="1">
    <location>
        <begin position="2"/>
        <end position="218"/>
    </location>
</feature>
<dbReference type="Pfam" id="PF00149">
    <property type="entry name" value="Metallophos"/>
    <property type="match status" value="1"/>
</dbReference>